<evidence type="ECO:0000313" key="1">
    <source>
        <dbReference type="EMBL" id="SSZ38888.1"/>
    </source>
</evidence>
<organism evidence="1 2">
    <name type="scientific">Bartonella grahamii</name>
    <dbReference type="NCBI Taxonomy" id="33045"/>
    <lineage>
        <taxon>Bacteria</taxon>
        <taxon>Pseudomonadati</taxon>
        <taxon>Pseudomonadota</taxon>
        <taxon>Alphaproteobacteria</taxon>
        <taxon>Hyphomicrobiales</taxon>
        <taxon>Bartonellaceae</taxon>
        <taxon>Bartonella</taxon>
    </lineage>
</organism>
<accession>A0A336N9C2</accession>
<evidence type="ECO:0000313" key="2">
    <source>
        <dbReference type="Proteomes" id="UP000253846"/>
    </source>
</evidence>
<dbReference type="EMBL" id="UFTD01000001">
    <property type="protein sequence ID" value="SSZ38888.1"/>
    <property type="molecule type" value="Genomic_DNA"/>
</dbReference>
<protein>
    <submittedName>
        <fullName evidence="1">Phage anti-repressor protein</fullName>
    </submittedName>
</protein>
<reference evidence="1 2" key="1">
    <citation type="submission" date="2018-06" db="EMBL/GenBank/DDBJ databases">
        <authorList>
            <consortium name="Pathogen Informatics"/>
            <person name="Doyle S."/>
        </authorList>
    </citation>
    <scope>NUCLEOTIDE SEQUENCE [LARGE SCALE GENOMIC DNA]</scope>
    <source>
        <strain evidence="1 2">NCTC12860</strain>
    </source>
</reference>
<dbReference type="Proteomes" id="UP000253846">
    <property type="component" value="Unassembled WGS sequence"/>
</dbReference>
<sequence>MNTLIEIKEQIIEQDTVQTINARELHAFLEIKSDLIDSL</sequence>
<proteinExistence type="predicted"/>
<gene>
    <name evidence="1" type="ORF">NCTC12860_00072</name>
</gene>
<dbReference type="AlphaFoldDB" id="A0A336N9C2"/>
<name>A0A336N9C2_BARGR</name>